<keyword evidence="5" id="KW-1185">Reference proteome</keyword>
<dbReference type="InterPro" id="IPR046977">
    <property type="entry name" value="RsmC/RlmG"/>
</dbReference>
<evidence type="ECO:0000259" key="3">
    <source>
        <dbReference type="Pfam" id="PF05175"/>
    </source>
</evidence>
<dbReference type="Pfam" id="PF05175">
    <property type="entry name" value="MTS"/>
    <property type="match status" value="1"/>
</dbReference>
<dbReference type="PANTHER" id="PTHR47816:SF4">
    <property type="entry name" value="RIBOSOMAL RNA SMALL SUBUNIT METHYLTRANSFERASE C"/>
    <property type="match status" value="1"/>
</dbReference>
<keyword evidence="2" id="KW-0808">Transferase</keyword>
<dbReference type="GO" id="GO:0032259">
    <property type="term" value="P:methylation"/>
    <property type="evidence" value="ECO:0007669"/>
    <property type="project" value="UniProtKB-KW"/>
</dbReference>
<comment type="caution">
    <text evidence="4">The sequence shown here is derived from an EMBL/GenBank/DDBJ whole genome shotgun (WGS) entry which is preliminary data.</text>
</comment>
<keyword evidence="1 4" id="KW-0489">Methyltransferase</keyword>
<evidence type="ECO:0000256" key="1">
    <source>
        <dbReference type="ARBA" id="ARBA00022603"/>
    </source>
</evidence>
<name>A0ABR9QDW2_9BACI</name>
<dbReference type="CDD" id="cd02440">
    <property type="entry name" value="AdoMet_MTases"/>
    <property type="match status" value="1"/>
</dbReference>
<dbReference type="Proteomes" id="UP001516662">
    <property type="component" value="Unassembled WGS sequence"/>
</dbReference>
<dbReference type="GO" id="GO:0008168">
    <property type="term" value="F:methyltransferase activity"/>
    <property type="evidence" value="ECO:0007669"/>
    <property type="project" value="UniProtKB-KW"/>
</dbReference>
<dbReference type="RefSeq" id="WP_193534122.1">
    <property type="nucleotide sequence ID" value="NZ_JADCLJ010000004.1"/>
</dbReference>
<dbReference type="SUPFAM" id="SSF53335">
    <property type="entry name" value="S-adenosyl-L-methionine-dependent methyltransferases"/>
    <property type="match status" value="1"/>
</dbReference>
<reference evidence="4 5" key="1">
    <citation type="submission" date="2020-10" db="EMBL/GenBank/DDBJ databases">
        <title>Bacillus sp. HD4P25, an endophyte from a halophyte.</title>
        <authorList>
            <person name="Sun J.-Q."/>
        </authorList>
    </citation>
    <scope>NUCLEOTIDE SEQUENCE [LARGE SCALE GENOMIC DNA]</scope>
    <source>
        <strain evidence="4 5">YIM 93174</strain>
    </source>
</reference>
<proteinExistence type="predicted"/>
<evidence type="ECO:0000313" key="4">
    <source>
        <dbReference type="EMBL" id="MBE4906616.1"/>
    </source>
</evidence>
<protein>
    <submittedName>
        <fullName evidence="4">Class I SAM-dependent methyltransferase</fullName>
    </submittedName>
</protein>
<dbReference type="PANTHER" id="PTHR47816">
    <property type="entry name" value="RIBOSOMAL RNA SMALL SUBUNIT METHYLTRANSFERASE C"/>
    <property type="match status" value="1"/>
</dbReference>
<gene>
    <name evidence="4" type="ORF">IMZ08_00920</name>
</gene>
<feature type="domain" description="Methyltransferase small" evidence="3">
    <location>
        <begin position="28"/>
        <end position="196"/>
    </location>
</feature>
<dbReference type="Gene3D" id="3.40.50.150">
    <property type="entry name" value="Vaccinia Virus protein VP39"/>
    <property type="match status" value="1"/>
</dbReference>
<dbReference type="EMBL" id="JADCLJ010000004">
    <property type="protein sequence ID" value="MBE4906616.1"/>
    <property type="molecule type" value="Genomic_DNA"/>
</dbReference>
<evidence type="ECO:0000313" key="5">
    <source>
        <dbReference type="Proteomes" id="UP001516662"/>
    </source>
</evidence>
<organism evidence="4 5">
    <name type="scientific">Litchfieldia luteola</name>
    <dbReference type="NCBI Taxonomy" id="682179"/>
    <lineage>
        <taxon>Bacteria</taxon>
        <taxon>Bacillati</taxon>
        <taxon>Bacillota</taxon>
        <taxon>Bacilli</taxon>
        <taxon>Bacillales</taxon>
        <taxon>Bacillaceae</taxon>
        <taxon>Litchfieldia</taxon>
    </lineage>
</organism>
<dbReference type="InterPro" id="IPR029063">
    <property type="entry name" value="SAM-dependent_MTases_sf"/>
</dbReference>
<accession>A0ABR9QDW2</accession>
<dbReference type="InterPro" id="IPR007848">
    <property type="entry name" value="Small_mtfrase_dom"/>
</dbReference>
<evidence type="ECO:0000256" key="2">
    <source>
        <dbReference type="ARBA" id="ARBA00022679"/>
    </source>
</evidence>
<sequence>MTEHYYTNKPSTASNPQNINFTLRGIVLQFKSDRGVFSKNEVDFGSRLLIETFQFPTIEGDLLDVGCGYGPIGLSLAKDCSSRKVEMIDVNERAIDLAKQNAANNEVSNVKIYKSDVFNAVDLEKRFAAILSNPPIRAGKKVVHQILEESYQFLLPKGELWVVIQKKQGAPSAIEKLESIFDEVEIVKRDKGYYIIRAIRD</sequence>